<evidence type="ECO:0000256" key="1">
    <source>
        <dbReference type="SAM" id="MobiDB-lite"/>
    </source>
</evidence>
<dbReference type="AlphaFoldDB" id="A0A7X3K8V5"/>
<proteinExistence type="predicted"/>
<keyword evidence="3" id="KW-1185">Reference proteome</keyword>
<dbReference type="EMBL" id="WSES01000005">
    <property type="protein sequence ID" value="MVW61892.1"/>
    <property type="molecule type" value="Genomic_DNA"/>
</dbReference>
<reference evidence="2 3" key="1">
    <citation type="submission" date="2019-12" db="EMBL/GenBank/DDBJ databases">
        <authorList>
            <person name="Li C."/>
            <person name="Zhao J."/>
        </authorList>
    </citation>
    <scope>NUCLEOTIDE SEQUENCE [LARGE SCALE GENOMIC DNA]</scope>
    <source>
        <strain evidence="2 3">NEAU-DD11</strain>
    </source>
</reference>
<organism evidence="2 3">
    <name type="scientific">Massilia cellulosiltytica</name>
    <dbReference type="NCBI Taxonomy" id="2683234"/>
    <lineage>
        <taxon>Bacteria</taxon>
        <taxon>Pseudomonadati</taxon>
        <taxon>Pseudomonadota</taxon>
        <taxon>Betaproteobacteria</taxon>
        <taxon>Burkholderiales</taxon>
        <taxon>Oxalobacteraceae</taxon>
        <taxon>Telluria group</taxon>
        <taxon>Massilia</taxon>
    </lineage>
</organism>
<sequence>MRFVTMVVAGIGLGSCLLAQAGGQEQGAWMEARSLRELPAGIQALLGVGLGLAGIADRGGDFSETDASDDSMPRRRFVLGVVNGGTALVALEQGGRVYAVRAVEFKQEGSTWDAVRCAPLVSVPQRGAELVGALSGKQAGPCGGIGIRTDDGDAAPTAAAPVLPARVRPRPGA</sequence>
<evidence type="ECO:0000313" key="2">
    <source>
        <dbReference type="EMBL" id="MVW61892.1"/>
    </source>
</evidence>
<dbReference type="PROSITE" id="PS51257">
    <property type="entry name" value="PROKAR_LIPOPROTEIN"/>
    <property type="match status" value="1"/>
</dbReference>
<accession>A0A7X3K8V5</accession>
<dbReference type="RefSeq" id="WP_160409657.1">
    <property type="nucleotide sequence ID" value="NZ_WSES01000005.1"/>
</dbReference>
<dbReference type="Proteomes" id="UP000443353">
    <property type="component" value="Unassembled WGS sequence"/>
</dbReference>
<protein>
    <submittedName>
        <fullName evidence="2">Uncharacterized protein</fullName>
    </submittedName>
</protein>
<feature type="compositionally biased region" description="Low complexity" evidence="1">
    <location>
        <begin position="154"/>
        <end position="173"/>
    </location>
</feature>
<name>A0A7X3K8V5_9BURK</name>
<gene>
    <name evidence="2" type="ORF">GPY61_18335</name>
</gene>
<comment type="caution">
    <text evidence="2">The sequence shown here is derived from an EMBL/GenBank/DDBJ whole genome shotgun (WGS) entry which is preliminary data.</text>
</comment>
<evidence type="ECO:0000313" key="3">
    <source>
        <dbReference type="Proteomes" id="UP000443353"/>
    </source>
</evidence>
<feature type="region of interest" description="Disordered" evidence="1">
    <location>
        <begin position="153"/>
        <end position="173"/>
    </location>
</feature>